<dbReference type="EMBL" id="VFQC01000001">
    <property type="protein sequence ID" value="TQN32707.1"/>
    <property type="molecule type" value="Genomic_DNA"/>
</dbReference>
<feature type="binding site" evidence="7">
    <location>
        <position position="57"/>
    </location>
    <ligand>
        <name>Mg(2+)</name>
        <dbReference type="ChEBI" id="CHEBI:18420"/>
        <label>2</label>
    </ligand>
</feature>
<dbReference type="AlphaFoldDB" id="A0A543NLN1"/>
<feature type="binding site" evidence="7">
    <location>
        <position position="30"/>
    </location>
    <ligand>
        <name>substrate</name>
    </ligand>
</feature>
<evidence type="ECO:0000256" key="7">
    <source>
        <dbReference type="HAMAP-Rule" id="MF_00209"/>
    </source>
</evidence>
<feature type="active site" description="Proton acceptor" evidence="7">
    <location>
        <position position="89"/>
    </location>
</feature>
<feature type="binding site" evidence="7">
    <location>
        <position position="89"/>
    </location>
    <ligand>
        <name>Mg(2+)</name>
        <dbReference type="ChEBI" id="CHEBI:18420"/>
        <label>1</label>
    </ligand>
</feature>
<feature type="binding site" evidence="7">
    <location>
        <position position="52"/>
    </location>
    <ligand>
        <name>Mg(2+)</name>
        <dbReference type="ChEBI" id="CHEBI:18420"/>
        <label>1</label>
    </ligand>
</feature>
<keyword evidence="2 7" id="KW-0963">Cytoplasm</keyword>
<comment type="subunit">
    <text evidence="7">Homohexamer.</text>
</comment>
<dbReference type="Proteomes" id="UP000317422">
    <property type="component" value="Unassembled WGS sequence"/>
</dbReference>
<keyword evidence="4 7" id="KW-0378">Hydrolase</keyword>
<dbReference type="Pfam" id="PF00719">
    <property type="entry name" value="Pyrophosphatase"/>
    <property type="match status" value="1"/>
</dbReference>
<comment type="cofactor">
    <cofactor evidence="1 7">
        <name>Mg(2+)</name>
        <dbReference type="ChEBI" id="CHEBI:18420"/>
    </cofactor>
</comment>
<dbReference type="EC" id="3.6.1.1" evidence="7"/>
<evidence type="ECO:0000313" key="8">
    <source>
        <dbReference type="EMBL" id="TQN32707.1"/>
    </source>
</evidence>
<feature type="binding site" evidence="7">
    <location>
        <position position="42"/>
    </location>
    <ligand>
        <name>substrate</name>
    </ligand>
</feature>
<dbReference type="GO" id="GO:0006796">
    <property type="term" value="P:phosphate-containing compound metabolic process"/>
    <property type="evidence" value="ECO:0007669"/>
    <property type="project" value="InterPro"/>
</dbReference>
<comment type="function">
    <text evidence="7">Catalyzes the hydrolysis of inorganic pyrophosphate (PPi) forming two phosphate ions.</text>
</comment>
<dbReference type="InterPro" id="IPR008162">
    <property type="entry name" value="Pyrophosphatase"/>
</dbReference>
<dbReference type="PANTHER" id="PTHR10286">
    <property type="entry name" value="INORGANIC PYROPHOSPHATASE"/>
    <property type="match status" value="1"/>
</dbReference>
<dbReference type="CDD" id="cd00412">
    <property type="entry name" value="pyrophosphatase"/>
    <property type="match status" value="1"/>
</dbReference>
<feature type="binding site" evidence="7">
    <location>
        <position position="16"/>
    </location>
    <ligand>
        <name>substrate</name>
    </ligand>
</feature>
<evidence type="ECO:0000256" key="1">
    <source>
        <dbReference type="ARBA" id="ARBA00001946"/>
    </source>
</evidence>
<organism evidence="8 9">
    <name type="scientific">Haloactinospora alba</name>
    <dbReference type="NCBI Taxonomy" id="405555"/>
    <lineage>
        <taxon>Bacteria</taxon>
        <taxon>Bacillati</taxon>
        <taxon>Actinomycetota</taxon>
        <taxon>Actinomycetes</taxon>
        <taxon>Streptosporangiales</taxon>
        <taxon>Nocardiopsidaceae</taxon>
        <taxon>Haloactinospora</taxon>
    </lineage>
</organism>
<keyword evidence="3 7" id="KW-0479">Metal-binding</keyword>
<dbReference type="GO" id="GO:0000287">
    <property type="term" value="F:magnesium ion binding"/>
    <property type="evidence" value="ECO:0007669"/>
    <property type="project" value="UniProtKB-UniRule"/>
</dbReference>
<keyword evidence="5 7" id="KW-0460">Magnesium</keyword>
<evidence type="ECO:0000256" key="2">
    <source>
        <dbReference type="ARBA" id="ARBA00022490"/>
    </source>
</evidence>
<dbReference type="Gene3D" id="3.90.80.10">
    <property type="entry name" value="Inorganic pyrophosphatase"/>
    <property type="match status" value="1"/>
</dbReference>
<feature type="binding site" evidence="7">
    <location>
        <position position="84"/>
    </location>
    <ligand>
        <name>Mg(2+)</name>
        <dbReference type="ChEBI" id="CHEBI:18420"/>
        <label>3</label>
    </ligand>
</feature>
<comment type="subcellular location">
    <subcellularLocation>
        <location evidence="7">Cytoplasm</location>
    </subcellularLocation>
</comment>
<dbReference type="PROSITE" id="PS00387">
    <property type="entry name" value="PPASE"/>
    <property type="match status" value="1"/>
</dbReference>
<feature type="binding site" evidence="7">
    <location>
        <position position="8"/>
    </location>
    <ligand>
        <name>Mg(2+)</name>
        <dbReference type="ChEBI" id="CHEBI:18420"/>
        <label>2</label>
    </ligand>
</feature>
<dbReference type="OrthoDB" id="5187599at2"/>
<accession>A0A543NLN1</accession>
<comment type="caution">
    <text evidence="8">The sequence shown here is derived from an EMBL/GenBank/DDBJ whole genome shotgun (WGS) entry which is preliminary data.</text>
</comment>
<dbReference type="SUPFAM" id="SSF50324">
    <property type="entry name" value="Inorganic pyrophosphatase"/>
    <property type="match status" value="1"/>
</dbReference>
<name>A0A543NLN1_9ACTN</name>
<gene>
    <name evidence="7" type="primary">ppa</name>
    <name evidence="8" type="ORF">FHX37_2685</name>
</gene>
<sequence length="168" mass="18827">MEFDAVIEIPQGSRNKYEMDHARGRIRLDRTLFTSTQYPADYGYLPGTLAEDGDPLDAIVPLARPSFPGCTVRVRPVAAFWMQDESGPDAKVLCMPVGDPNVENVRDLPDVPELQLSQITHFFEIYKRLEPLKSSEVRGWQNVEAAEEIVRDAQRRAADSTTPVPGAR</sequence>
<dbReference type="FunFam" id="3.90.80.10:FF:000003">
    <property type="entry name" value="Inorganic pyrophosphatase"/>
    <property type="match status" value="1"/>
</dbReference>
<proteinExistence type="inferred from homology"/>
<reference evidence="8 9" key="1">
    <citation type="submission" date="2019-06" db="EMBL/GenBank/DDBJ databases">
        <title>Sequencing the genomes of 1000 actinobacteria strains.</title>
        <authorList>
            <person name="Klenk H.-P."/>
        </authorList>
    </citation>
    <scope>NUCLEOTIDE SEQUENCE [LARGE SCALE GENOMIC DNA]</scope>
    <source>
        <strain evidence="8 9">DSM 45015</strain>
    </source>
</reference>
<keyword evidence="9" id="KW-1185">Reference proteome</keyword>
<dbReference type="GO" id="GO:0005737">
    <property type="term" value="C:cytoplasm"/>
    <property type="evidence" value="ECO:0007669"/>
    <property type="project" value="UniProtKB-SubCell"/>
</dbReference>
<evidence type="ECO:0000256" key="6">
    <source>
        <dbReference type="ARBA" id="ARBA00047820"/>
    </source>
</evidence>
<evidence type="ECO:0000256" key="3">
    <source>
        <dbReference type="ARBA" id="ARBA00022723"/>
    </source>
</evidence>
<dbReference type="InterPro" id="IPR036649">
    <property type="entry name" value="Pyrophosphatase_sf"/>
</dbReference>
<feature type="binding site" evidence="7">
    <location>
        <position position="89"/>
    </location>
    <ligand>
        <name>Mg(2+)</name>
        <dbReference type="ChEBI" id="CHEBI:18420"/>
        <label>3</label>
    </ligand>
</feature>
<dbReference type="GO" id="GO:0004427">
    <property type="term" value="F:inorganic diphosphate phosphatase activity"/>
    <property type="evidence" value="ECO:0007669"/>
    <property type="project" value="UniProtKB-UniRule"/>
</dbReference>
<evidence type="ECO:0000256" key="4">
    <source>
        <dbReference type="ARBA" id="ARBA00022801"/>
    </source>
</evidence>
<evidence type="ECO:0000256" key="5">
    <source>
        <dbReference type="ARBA" id="ARBA00022842"/>
    </source>
</evidence>
<dbReference type="HAMAP" id="MF_00209">
    <property type="entry name" value="Inorganic_PPase"/>
    <property type="match status" value="1"/>
</dbReference>
<dbReference type="RefSeq" id="WP_141924167.1">
    <property type="nucleotide sequence ID" value="NZ_VFQC01000001.1"/>
</dbReference>
<feature type="binding site" evidence="7">
    <location>
        <position position="57"/>
    </location>
    <ligand>
        <name>Mg(2+)</name>
        <dbReference type="ChEBI" id="CHEBI:18420"/>
        <label>1</label>
    </ligand>
</feature>
<comment type="catalytic activity">
    <reaction evidence="6 7">
        <text>diphosphate + H2O = 2 phosphate + H(+)</text>
        <dbReference type="Rhea" id="RHEA:24576"/>
        <dbReference type="ChEBI" id="CHEBI:15377"/>
        <dbReference type="ChEBI" id="CHEBI:15378"/>
        <dbReference type="ChEBI" id="CHEBI:33019"/>
        <dbReference type="ChEBI" id="CHEBI:43474"/>
        <dbReference type="EC" id="3.6.1.1"/>
    </reaction>
</comment>
<feature type="binding site" evidence="7">
    <location>
        <position position="126"/>
    </location>
    <ligand>
        <name>substrate</name>
    </ligand>
</feature>
<comment type="similarity">
    <text evidence="7">Belongs to the PPase family.</text>
</comment>
<evidence type="ECO:0000313" key="9">
    <source>
        <dbReference type="Proteomes" id="UP000317422"/>
    </source>
</evidence>
<protein>
    <recommendedName>
        <fullName evidence="7">Inorganic pyrophosphatase</fullName>
        <ecNumber evidence="7">3.6.1.1</ecNumber>
    </recommendedName>
    <alternativeName>
        <fullName evidence="7">Pyrophosphate phospho-hydrolase</fullName>
        <shortName evidence="7">PPase</shortName>
    </alternativeName>
</protein>